<dbReference type="InterPro" id="IPR015424">
    <property type="entry name" value="PyrdxlP-dep_Trfase"/>
</dbReference>
<dbReference type="InterPro" id="IPR005814">
    <property type="entry name" value="Aminotrans_3"/>
</dbReference>
<dbReference type="PANTHER" id="PTHR43713">
    <property type="entry name" value="GLUTAMATE-1-SEMIALDEHYDE 2,1-AMINOMUTASE"/>
    <property type="match status" value="1"/>
</dbReference>
<evidence type="ECO:0000313" key="4">
    <source>
        <dbReference type="EMBL" id="QXE24836.1"/>
    </source>
</evidence>
<gene>
    <name evidence="4" type="ORF">B6N60_03546</name>
</gene>
<organism evidence="4 5">
    <name type="scientific">Richelia sinica FACHB-800</name>
    <dbReference type="NCBI Taxonomy" id="1357546"/>
    <lineage>
        <taxon>Bacteria</taxon>
        <taxon>Bacillati</taxon>
        <taxon>Cyanobacteriota</taxon>
        <taxon>Cyanophyceae</taxon>
        <taxon>Nostocales</taxon>
        <taxon>Nostocaceae</taxon>
        <taxon>Richelia</taxon>
    </lineage>
</organism>
<dbReference type="EMBL" id="CP021056">
    <property type="protein sequence ID" value="QXE24836.1"/>
    <property type="molecule type" value="Genomic_DNA"/>
</dbReference>
<dbReference type="Proteomes" id="UP000683511">
    <property type="component" value="Chromosome"/>
</dbReference>
<dbReference type="InterPro" id="IPR015421">
    <property type="entry name" value="PyrdxlP-dep_Trfase_major"/>
</dbReference>
<name>A0A975TBE9_9NOST</name>
<dbReference type="Gene3D" id="3.90.1150.10">
    <property type="entry name" value="Aspartate Aminotransferase, domain 1"/>
    <property type="match status" value="1"/>
</dbReference>
<dbReference type="SUPFAM" id="SSF53383">
    <property type="entry name" value="PLP-dependent transferases"/>
    <property type="match status" value="1"/>
</dbReference>
<dbReference type="GO" id="GO:0008483">
    <property type="term" value="F:transaminase activity"/>
    <property type="evidence" value="ECO:0007669"/>
    <property type="project" value="UniProtKB-KW"/>
</dbReference>
<dbReference type="InterPro" id="IPR015422">
    <property type="entry name" value="PyrdxlP-dep_Trfase_small"/>
</dbReference>
<dbReference type="CDD" id="cd00610">
    <property type="entry name" value="OAT_like"/>
    <property type="match status" value="1"/>
</dbReference>
<keyword evidence="5" id="KW-1185">Reference proteome</keyword>
<evidence type="ECO:0000256" key="1">
    <source>
        <dbReference type="ARBA" id="ARBA00001933"/>
    </source>
</evidence>
<comment type="similarity">
    <text evidence="3">Belongs to the class-III pyridoxal-phosphate-dependent aminotransferase family.</text>
</comment>
<dbReference type="RefSeq" id="WP_190605486.1">
    <property type="nucleotide sequence ID" value="NZ_CP021056.1"/>
</dbReference>
<protein>
    <submittedName>
        <fullName evidence="4">Aminotransferase class-III</fullName>
    </submittedName>
</protein>
<reference evidence="4" key="1">
    <citation type="submission" date="2017-04" db="EMBL/GenBank/DDBJ databases">
        <title>Genome deletions in a multicellular cyanobacterial endosymbiont for morphological adaptation in marine diatoms.</title>
        <authorList>
            <person name="Wang Y."/>
            <person name="Gao H."/>
            <person name="Li R."/>
            <person name="Xu X."/>
        </authorList>
    </citation>
    <scope>NUCLEOTIDE SEQUENCE</scope>
    <source>
        <strain evidence="4">FACHB 800</strain>
    </source>
</reference>
<dbReference type="PANTHER" id="PTHR43713:SF3">
    <property type="entry name" value="GLUTAMATE-1-SEMIALDEHYDE 2,1-AMINOMUTASE 1, CHLOROPLASTIC-RELATED"/>
    <property type="match status" value="1"/>
</dbReference>
<sequence>MNAHQVTLHQPSDNLTKILATAGLTNQQQKYLRDFINRYSTRTKTSKQISQTYRPFLADDKNLGEFNLLCKEMYYPIVANRSLGSKIWDVDGNEYVDVMMGLGINIFGHNPSFIKEALITQLDKGIQIGPQSELVGEVAELVSQMTGMERVCFSNTGTEAVMSAIRIARAVTGREKIVIFSGSYHGHFDGTLIKANNAENNYSAMPLAPGILPNFVNDVLVLDYGNLESLEIIKTHQQELAAVLVVPVQTSRPALQPREFLQQLRELTQATEIALIFDEMVTGFRIHPGGAQAYFGVQADIATYGKIVGGGMPIGVIAGKSKYMDAIDGGMWNYGDDSYPGTKKTFFAGTFCKHPLAMTAAKAVLKYLQSEGLSLHQKLNEQTAQFINALNDYFSVEGLPLRMANFGSLFGSASVELADGNSAASVAMALLKYHLLDKGVHLLGVSGYLSTAHTDEDINYIIQAVKDSVEEIRLGGFLPPRAAV</sequence>
<proteinExistence type="inferred from homology"/>
<dbReference type="AlphaFoldDB" id="A0A975TBE9"/>
<comment type="cofactor">
    <cofactor evidence="1">
        <name>pyridoxal 5'-phosphate</name>
        <dbReference type="ChEBI" id="CHEBI:597326"/>
    </cofactor>
</comment>
<keyword evidence="2 3" id="KW-0663">Pyridoxal phosphate</keyword>
<evidence type="ECO:0000256" key="2">
    <source>
        <dbReference type="ARBA" id="ARBA00022898"/>
    </source>
</evidence>
<keyword evidence="4" id="KW-0808">Transferase</keyword>
<dbReference type="Gene3D" id="3.40.640.10">
    <property type="entry name" value="Type I PLP-dependent aspartate aminotransferase-like (Major domain)"/>
    <property type="match status" value="1"/>
</dbReference>
<evidence type="ECO:0000313" key="5">
    <source>
        <dbReference type="Proteomes" id="UP000683511"/>
    </source>
</evidence>
<evidence type="ECO:0000256" key="3">
    <source>
        <dbReference type="RuleBase" id="RU003560"/>
    </source>
</evidence>
<accession>A0A975TBE9</accession>
<dbReference type="Pfam" id="PF00202">
    <property type="entry name" value="Aminotran_3"/>
    <property type="match status" value="1"/>
</dbReference>
<dbReference type="GO" id="GO:0030170">
    <property type="term" value="F:pyridoxal phosphate binding"/>
    <property type="evidence" value="ECO:0007669"/>
    <property type="project" value="InterPro"/>
</dbReference>
<dbReference type="KEGG" id="rsin:B6N60_03546"/>
<keyword evidence="4" id="KW-0032">Aminotransferase</keyword>